<keyword evidence="2" id="KW-0812">Transmembrane</keyword>
<protein>
    <submittedName>
        <fullName evidence="3">Uncharacterized protein</fullName>
    </submittedName>
</protein>
<accession>A0A931CQG3</accession>
<keyword evidence="2" id="KW-1133">Transmembrane helix</keyword>
<evidence type="ECO:0000313" key="3">
    <source>
        <dbReference type="EMBL" id="MBG0740510.1"/>
    </source>
</evidence>
<evidence type="ECO:0000256" key="2">
    <source>
        <dbReference type="SAM" id="Phobius"/>
    </source>
</evidence>
<sequence>MVSKPEQDPSETNANDDDDAIWRDLVARLEGPSAAGYSLDGFDEPSSPAGAGIDSDSAAPIGKPTSFDDFDPLGISRAPHSSPRGNGADEDTGPAPGTGPPGPRDYAAEVPWPDGDDFVPEDPPPLSAVEPALMLAWTGAVGGPIALLFTALLWRGAPLTAILAMIAAFVVSAGYLMFRLPAQRDDDGDDGAVV</sequence>
<dbReference type="EMBL" id="JADNYM010000018">
    <property type="protein sequence ID" value="MBG0740510.1"/>
    <property type="molecule type" value="Genomic_DNA"/>
</dbReference>
<dbReference type="Proteomes" id="UP000655366">
    <property type="component" value="Unassembled WGS sequence"/>
</dbReference>
<proteinExistence type="predicted"/>
<keyword evidence="2" id="KW-0472">Membrane</keyword>
<dbReference type="AlphaFoldDB" id="A0A931CQG3"/>
<feature type="transmembrane region" description="Helical" evidence="2">
    <location>
        <begin position="160"/>
        <end position="178"/>
    </location>
</feature>
<reference evidence="3 4" key="1">
    <citation type="submission" date="2020-11" db="EMBL/GenBank/DDBJ databases">
        <title>Arthrobacter antarcticus sp. nov., isolated from Antarctic Soil.</title>
        <authorList>
            <person name="Li J."/>
        </authorList>
    </citation>
    <scope>NUCLEOTIDE SEQUENCE [LARGE SCALE GENOMIC DNA]</scope>
    <source>
        <strain evidence="3 4">Z1-20</strain>
    </source>
</reference>
<evidence type="ECO:0000256" key="1">
    <source>
        <dbReference type="SAM" id="MobiDB-lite"/>
    </source>
</evidence>
<gene>
    <name evidence="3" type="ORF">IV500_14095</name>
</gene>
<name>A0A931CQG3_9MICC</name>
<comment type="caution">
    <text evidence="3">The sequence shown here is derived from an EMBL/GenBank/DDBJ whole genome shotgun (WGS) entry which is preliminary data.</text>
</comment>
<feature type="region of interest" description="Disordered" evidence="1">
    <location>
        <begin position="1"/>
        <end position="113"/>
    </location>
</feature>
<evidence type="ECO:0000313" key="4">
    <source>
        <dbReference type="Proteomes" id="UP000655366"/>
    </source>
</evidence>
<dbReference type="RefSeq" id="WP_196397449.1">
    <property type="nucleotide sequence ID" value="NZ_JADNYM010000018.1"/>
</dbReference>
<feature type="transmembrane region" description="Helical" evidence="2">
    <location>
        <begin position="132"/>
        <end position="154"/>
    </location>
</feature>
<keyword evidence="4" id="KW-1185">Reference proteome</keyword>
<organism evidence="3 4">
    <name type="scientific">Arthrobacter terrae</name>
    <dbReference type="NCBI Taxonomy" id="2935737"/>
    <lineage>
        <taxon>Bacteria</taxon>
        <taxon>Bacillati</taxon>
        <taxon>Actinomycetota</taxon>
        <taxon>Actinomycetes</taxon>
        <taxon>Micrococcales</taxon>
        <taxon>Micrococcaceae</taxon>
        <taxon>Arthrobacter</taxon>
    </lineage>
</organism>